<dbReference type="Gene3D" id="1.20.1720.10">
    <property type="entry name" value="Multidrug resistance protein D"/>
    <property type="match status" value="1"/>
</dbReference>
<evidence type="ECO:0000256" key="1">
    <source>
        <dbReference type="ARBA" id="ARBA00004651"/>
    </source>
</evidence>
<evidence type="ECO:0000256" key="6">
    <source>
        <dbReference type="ARBA" id="ARBA00022989"/>
    </source>
</evidence>
<dbReference type="InterPro" id="IPR004812">
    <property type="entry name" value="Efflux_drug-R_Bcr/CmlA"/>
</dbReference>
<evidence type="ECO:0000256" key="7">
    <source>
        <dbReference type="ARBA" id="ARBA00023136"/>
    </source>
</evidence>
<keyword evidence="5 8" id="KW-0812">Transmembrane</keyword>
<dbReference type="SUPFAM" id="SSF103473">
    <property type="entry name" value="MFS general substrate transporter"/>
    <property type="match status" value="1"/>
</dbReference>
<feature type="transmembrane region" description="Helical" evidence="8">
    <location>
        <begin position="279"/>
        <end position="299"/>
    </location>
</feature>
<accession>A0A444HCB2</accession>
<sequence length="408" mass="43892">MDKQKYIFLIIILGSLSALGPFSIDMYLPGFTAIAKDLHTTPNKVSLSLSSYFIGISAGQLLYGPLLDRFGRKMPLYIGLTVYILASIGCALTTNIDVFIALRFVQAVGSCAAAVASMAMVRDLFPPQDSPKVFSLLLLVVGLSPMLAPTIGGYVILGFGWHFIFVILAFMGLAVLLASRFGLPHTRKPDHSISLKPKPIITGFTKVFMHPQFYTYAVSGGIAFSGLFTYVAGSPILFMDIFKVSGETYGWIFAFMSISFIGVSQLNSVLLRKYNSEQLVYFGLALQCIVSIAFLIAAMNNWLDLYGTIAMLFLYLGCLGLTNPNTSGLSLAPFSNNAGSASALLGAMQLGLGALASMAVGIFVKDSMIPMVVIMAGSTVLALIVLLIGRRNITVLTETTDTDNVMIH</sequence>
<keyword evidence="11" id="KW-1185">Reference proteome</keyword>
<feature type="transmembrane region" description="Helical" evidence="8">
    <location>
        <begin position="100"/>
        <end position="121"/>
    </location>
</feature>
<dbReference type="CDD" id="cd17320">
    <property type="entry name" value="MFS_MdfA_MDR_like"/>
    <property type="match status" value="1"/>
</dbReference>
<gene>
    <name evidence="10" type="ORF">EPI11_05520</name>
</gene>
<keyword evidence="3" id="KW-0813">Transport</keyword>
<comment type="subcellular location">
    <subcellularLocation>
        <location evidence="1">Cell membrane</location>
        <topology evidence="1">Multi-pass membrane protein</topology>
    </subcellularLocation>
</comment>
<feature type="transmembrane region" description="Helical" evidence="8">
    <location>
        <begin position="44"/>
        <end position="63"/>
    </location>
</feature>
<reference evidence="10 11" key="1">
    <citation type="submission" date="2019-01" db="EMBL/GenBank/DDBJ databases">
        <title>Flavobacterium sp. nov.,isolated from freshwater.</title>
        <authorList>
            <person name="Zhang R."/>
            <person name="Du Z.-J."/>
        </authorList>
    </citation>
    <scope>NUCLEOTIDE SEQUENCE [LARGE SCALE GENOMIC DNA]</scope>
    <source>
        <strain evidence="10 11">1E403</strain>
    </source>
</reference>
<dbReference type="InterPro" id="IPR020846">
    <property type="entry name" value="MFS_dom"/>
</dbReference>
<evidence type="ECO:0000256" key="3">
    <source>
        <dbReference type="ARBA" id="ARBA00022448"/>
    </source>
</evidence>
<dbReference type="RefSeq" id="WP_128388953.1">
    <property type="nucleotide sequence ID" value="NZ_SBII01000003.1"/>
</dbReference>
<evidence type="ECO:0000259" key="9">
    <source>
        <dbReference type="PROSITE" id="PS50850"/>
    </source>
</evidence>
<dbReference type="InterPro" id="IPR011701">
    <property type="entry name" value="MFS"/>
</dbReference>
<dbReference type="EMBL" id="SBII01000003">
    <property type="protein sequence ID" value="RWX01416.1"/>
    <property type="molecule type" value="Genomic_DNA"/>
</dbReference>
<dbReference type="GO" id="GO:0005886">
    <property type="term" value="C:plasma membrane"/>
    <property type="evidence" value="ECO:0007669"/>
    <property type="project" value="UniProtKB-SubCell"/>
</dbReference>
<keyword evidence="6 8" id="KW-1133">Transmembrane helix</keyword>
<feature type="domain" description="Major facilitator superfamily (MFS) profile" evidence="9">
    <location>
        <begin position="9"/>
        <end position="394"/>
    </location>
</feature>
<feature type="transmembrane region" description="Helical" evidence="8">
    <location>
        <begin position="305"/>
        <end position="322"/>
    </location>
</feature>
<feature type="transmembrane region" description="Helical" evidence="8">
    <location>
        <begin position="163"/>
        <end position="183"/>
    </location>
</feature>
<dbReference type="PANTHER" id="PTHR23502:SF132">
    <property type="entry name" value="POLYAMINE TRANSPORTER 2-RELATED"/>
    <property type="match status" value="1"/>
</dbReference>
<evidence type="ECO:0000313" key="10">
    <source>
        <dbReference type="EMBL" id="RWX01416.1"/>
    </source>
</evidence>
<feature type="transmembrane region" description="Helical" evidence="8">
    <location>
        <begin position="7"/>
        <end position="24"/>
    </location>
</feature>
<feature type="transmembrane region" description="Helical" evidence="8">
    <location>
        <begin position="133"/>
        <end position="157"/>
    </location>
</feature>
<comment type="caution">
    <text evidence="10">The sequence shown here is derived from an EMBL/GenBank/DDBJ whole genome shotgun (WGS) entry which is preliminary data.</text>
</comment>
<feature type="transmembrane region" description="Helical" evidence="8">
    <location>
        <begin position="75"/>
        <end position="94"/>
    </location>
</feature>
<protein>
    <submittedName>
        <fullName evidence="10">Bcr/CflA family efflux MFS transporter</fullName>
    </submittedName>
</protein>
<feature type="transmembrane region" description="Helical" evidence="8">
    <location>
        <begin position="213"/>
        <end position="237"/>
    </location>
</feature>
<dbReference type="PANTHER" id="PTHR23502">
    <property type="entry name" value="MAJOR FACILITATOR SUPERFAMILY"/>
    <property type="match status" value="1"/>
</dbReference>
<dbReference type="InterPro" id="IPR036259">
    <property type="entry name" value="MFS_trans_sf"/>
</dbReference>
<dbReference type="GO" id="GO:0042910">
    <property type="term" value="F:xenobiotic transmembrane transporter activity"/>
    <property type="evidence" value="ECO:0007669"/>
    <property type="project" value="InterPro"/>
</dbReference>
<evidence type="ECO:0000256" key="8">
    <source>
        <dbReference type="SAM" id="Phobius"/>
    </source>
</evidence>
<evidence type="ECO:0000313" key="11">
    <source>
        <dbReference type="Proteomes" id="UP000287527"/>
    </source>
</evidence>
<dbReference type="PROSITE" id="PS50850">
    <property type="entry name" value="MFS"/>
    <property type="match status" value="1"/>
</dbReference>
<dbReference type="FunFam" id="1.20.1720.10:FF:000005">
    <property type="entry name" value="Bcr/CflA family efflux transporter"/>
    <property type="match status" value="1"/>
</dbReference>
<dbReference type="GO" id="GO:1990961">
    <property type="term" value="P:xenobiotic detoxification by transmembrane export across the plasma membrane"/>
    <property type="evidence" value="ECO:0007669"/>
    <property type="project" value="InterPro"/>
</dbReference>
<evidence type="ECO:0000256" key="4">
    <source>
        <dbReference type="ARBA" id="ARBA00022475"/>
    </source>
</evidence>
<feature type="transmembrane region" description="Helical" evidence="8">
    <location>
        <begin position="369"/>
        <end position="388"/>
    </location>
</feature>
<dbReference type="Pfam" id="PF07690">
    <property type="entry name" value="MFS_1"/>
    <property type="match status" value="1"/>
</dbReference>
<dbReference type="Proteomes" id="UP000287527">
    <property type="component" value="Unassembled WGS sequence"/>
</dbReference>
<keyword evidence="7 8" id="KW-0472">Membrane</keyword>
<name>A0A444HCB2_9FLAO</name>
<evidence type="ECO:0000256" key="5">
    <source>
        <dbReference type="ARBA" id="ARBA00022692"/>
    </source>
</evidence>
<dbReference type="OrthoDB" id="9800416at2"/>
<proteinExistence type="inferred from homology"/>
<evidence type="ECO:0000256" key="2">
    <source>
        <dbReference type="ARBA" id="ARBA00006236"/>
    </source>
</evidence>
<dbReference type="GO" id="GO:0015385">
    <property type="term" value="F:sodium:proton antiporter activity"/>
    <property type="evidence" value="ECO:0007669"/>
    <property type="project" value="TreeGrafter"/>
</dbReference>
<comment type="similarity">
    <text evidence="2">Belongs to the major facilitator superfamily. Bcr/CmlA family.</text>
</comment>
<dbReference type="AlphaFoldDB" id="A0A444HCB2"/>
<feature type="transmembrane region" description="Helical" evidence="8">
    <location>
        <begin position="249"/>
        <end position="267"/>
    </location>
</feature>
<dbReference type="NCBIfam" id="TIGR00710">
    <property type="entry name" value="efflux_Bcr_CflA"/>
    <property type="match status" value="1"/>
</dbReference>
<keyword evidence="4" id="KW-1003">Cell membrane</keyword>
<feature type="transmembrane region" description="Helical" evidence="8">
    <location>
        <begin position="343"/>
        <end position="363"/>
    </location>
</feature>
<organism evidence="10 11">
    <name type="scientific">Flavobacterium cerinum</name>
    <dbReference type="NCBI Taxonomy" id="2502784"/>
    <lineage>
        <taxon>Bacteria</taxon>
        <taxon>Pseudomonadati</taxon>
        <taxon>Bacteroidota</taxon>
        <taxon>Flavobacteriia</taxon>
        <taxon>Flavobacteriales</taxon>
        <taxon>Flavobacteriaceae</taxon>
        <taxon>Flavobacterium</taxon>
    </lineage>
</organism>